<feature type="transmembrane region" description="Helical" evidence="1">
    <location>
        <begin position="355"/>
        <end position="374"/>
    </location>
</feature>
<dbReference type="AlphaFoldDB" id="A0A0F9UTQ0"/>
<gene>
    <name evidence="2" type="ORF">LCGC14_0181470</name>
</gene>
<dbReference type="EMBL" id="LAZR01000073">
    <property type="protein sequence ID" value="KKN95079.1"/>
    <property type="molecule type" value="Genomic_DNA"/>
</dbReference>
<protein>
    <recommendedName>
        <fullName evidence="3">DUF2723 domain-containing protein</fullName>
    </recommendedName>
</protein>
<feature type="transmembrane region" description="Helical" evidence="1">
    <location>
        <begin position="144"/>
        <end position="164"/>
    </location>
</feature>
<feature type="transmembrane region" description="Helical" evidence="1">
    <location>
        <begin position="272"/>
        <end position="290"/>
    </location>
</feature>
<evidence type="ECO:0000313" key="2">
    <source>
        <dbReference type="EMBL" id="KKN95079.1"/>
    </source>
</evidence>
<name>A0A0F9UTQ0_9ZZZZ</name>
<feature type="transmembrane region" description="Helical" evidence="1">
    <location>
        <begin position="120"/>
        <end position="138"/>
    </location>
</feature>
<keyword evidence="1" id="KW-0812">Transmembrane</keyword>
<organism evidence="2">
    <name type="scientific">marine sediment metagenome</name>
    <dbReference type="NCBI Taxonomy" id="412755"/>
    <lineage>
        <taxon>unclassified sequences</taxon>
        <taxon>metagenomes</taxon>
        <taxon>ecological metagenomes</taxon>
    </lineage>
</organism>
<comment type="caution">
    <text evidence="2">The sequence shown here is derived from an EMBL/GenBank/DDBJ whole genome shotgun (WGS) entry which is preliminary data.</text>
</comment>
<proteinExistence type="predicted"/>
<reference evidence="2" key="1">
    <citation type="journal article" date="2015" name="Nature">
        <title>Complex archaea that bridge the gap between prokaryotes and eukaryotes.</title>
        <authorList>
            <person name="Spang A."/>
            <person name="Saw J.H."/>
            <person name="Jorgensen S.L."/>
            <person name="Zaremba-Niedzwiedzka K."/>
            <person name="Martijn J."/>
            <person name="Lind A.E."/>
            <person name="van Eijk R."/>
            <person name="Schleper C."/>
            <person name="Guy L."/>
            <person name="Ettema T.J."/>
        </authorList>
    </citation>
    <scope>NUCLEOTIDE SEQUENCE</scope>
</reference>
<feature type="transmembrane region" description="Helical" evidence="1">
    <location>
        <begin position="210"/>
        <end position="228"/>
    </location>
</feature>
<evidence type="ECO:0000256" key="1">
    <source>
        <dbReference type="SAM" id="Phobius"/>
    </source>
</evidence>
<feature type="transmembrane region" description="Helical" evidence="1">
    <location>
        <begin position="93"/>
        <end position="115"/>
    </location>
</feature>
<keyword evidence="1" id="KW-0472">Membrane</keyword>
<sequence length="518" mass="55806">MGSEQPHTHLSNRPNTSGRGLWLGVFVIFVLLYALTCQRSFPWQDSGIRAWQVVQFDLYGLGKAQGLAVAHPGYVVLAQICRLLPRQWIPAGINFFSGLGMAIALANLAAVTALLTGRRWAGLAAAGMLGVAHTVWWLSTIAEAYTWSVAGLTAELWLLVVLLRRPTWGKLVALALISGLGLCVHNFALLPLPVYVVAAVVLVVRRRLPAWALGAAAGAWVLGAGLYLGMTIELAVREGFIAAIGSALVGGYGREALNIGDASSRAKENAAIAAMNFASLLVPLAVVGWWRLRRWAGGPTALAIAAITIIEVLFVVRYPVPDQFMFLLPSLVMMALAAGVGAATLAQRSSAWRRVAAVACVVSILLPPAIYAIAPSVVGRTDIGRRSAERSSHRDELRYWLTPWKHNENSAQAFAEAALAQARPDGVILPDSTSKYVLMLVQQWGDGLGDGVSIQHDGRPLPPYGQQTRSDYLAILAGRPLYVVKADPDHVSAALLDDTRIIEPAKDQVLNRLEWRQP</sequence>
<keyword evidence="1" id="KW-1133">Transmembrane helix</keyword>
<feature type="transmembrane region" description="Helical" evidence="1">
    <location>
        <begin position="171"/>
        <end position="204"/>
    </location>
</feature>
<evidence type="ECO:0008006" key="3">
    <source>
        <dbReference type="Google" id="ProtNLM"/>
    </source>
</evidence>
<feature type="transmembrane region" description="Helical" evidence="1">
    <location>
        <begin position="326"/>
        <end position="346"/>
    </location>
</feature>
<feature type="transmembrane region" description="Helical" evidence="1">
    <location>
        <begin position="302"/>
        <end position="320"/>
    </location>
</feature>
<accession>A0A0F9UTQ0</accession>
<feature type="transmembrane region" description="Helical" evidence="1">
    <location>
        <begin position="21"/>
        <end position="41"/>
    </location>
</feature>